<dbReference type="AlphaFoldDB" id="A0A4Q2U875"/>
<evidence type="ECO:0000313" key="2">
    <source>
        <dbReference type="Proteomes" id="UP000290759"/>
    </source>
</evidence>
<reference evidence="1 2" key="2">
    <citation type="submission" date="2019-02" db="EMBL/GenBank/DDBJ databases">
        <title>'Lichenibacterium ramalinii' gen. nov. sp. nov., 'Lichenibacterium minor' gen. nov. sp. nov.</title>
        <authorList>
            <person name="Pankratov T."/>
        </authorList>
    </citation>
    <scope>NUCLEOTIDE SEQUENCE [LARGE SCALE GENOMIC DNA]</scope>
    <source>
        <strain evidence="1 2">RmlP026</strain>
    </source>
</reference>
<dbReference type="RefSeq" id="WP_129227540.1">
    <property type="nucleotide sequence ID" value="NZ_QYBB01000015.1"/>
</dbReference>
<evidence type="ECO:0000313" key="1">
    <source>
        <dbReference type="EMBL" id="RYC31257.1"/>
    </source>
</evidence>
<sequence length="251" mass="26874">MSSTSTPAQDMRAAGLEWAEYVLWSRMQAEAGQKLGTIIARKEVERRAGRGTFCWGVGNAPSTLISALTRTRAEVPVVFSIMKGRPRAVDLAPARTVVWRRFIDSDGVERDLPSSAVVTSRGDGGCGPKQSHYALMCSSTRPLELTYGTPFDVSAHRNAGGSGAPVGASQVTALLRRVEARGESVGYEVNLRATLTSGYWVRLTDPADIDTDLSAALAEAAVLDVAGWLDLARRFRGLPSRVPASGDLLLI</sequence>
<protein>
    <submittedName>
        <fullName evidence="1">Uncharacterized protein</fullName>
    </submittedName>
</protein>
<organism evidence="1 2">
    <name type="scientific">Lichenibacterium minor</name>
    <dbReference type="NCBI Taxonomy" id="2316528"/>
    <lineage>
        <taxon>Bacteria</taxon>
        <taxon>Pseudomonadati</taxon>
        <taxon>Pseudomonadota</taxon>
        <taxon>Alphaproteobacteria</taxon>
        <taxon>Hyphomicrobiales</taxon>
        <taxon>Lichenihabitantaceae</taxon>
        <taxon>Lichenibacterium</taxon>
    </lineage>
</organism>
<keyword evidence="2" id="KW-1185">Reference proteome</keyword>
<accession>A0A4Q2U875</accession>
<gene>
    <name evidence="1" type="ORF">D3273_14150</name>
</gene>
<dbReference type="EMBL" id="QYBB01000015">
    <property type="protein sequence ID" value="RYC31257.1"/>
    <property type="molecule type" value="Genomic_DNA"/>
</dbReference>
<reference evidence="1 2" key="1">
    <citation type="submission" date="2018-12" db="EMBL/GenBank/DDBJ databases">
        <authorList>
            <person name="Grouzdev D.S."/>
            <person name="Krutkina M.S."/>
        </authorList>
    </citation>
    <scope>NUCLEOTIDE SEQUENCE [LARGE SCALE GENOMIC DNA]</scope>
    <source>
        <strain evidence="1 2">RmlP026</strain>
    </source>
</reference>
<name>A0A4Q2U875_9HYPH</name>
<dbReference type="OrthoDB" id="8265361at2"/>
<comment type="caution">
    <text evidence="1">The sequence shown here is derived from an EMBL/GenBank/DDBJ whole genome shotgun (WGS) entry which is preliminary data.</text>
</comment>
<proteinExistence type="predicted"/>
<dbReference type="Proteomes" id="UP000290759">
    <property type="component" value="Unassembled WGS sequence"/>
</dbReference>